<name>A0A177TMR3_9BASI</name>
<evidence type="ECO:0000313" key="3">
    <source>
        <dbReference type="Proteomes" id="UP000077521"/>
    </source>
</evidence>
<keyword evidence="3" id="KW-1185">Reference proteome</keyword>
<evidence type="ECO:0000256" key="1">
    <source>
        <dbReference type="SAM" id="MobiDB-lite"/>
    </source>
</evidence>
<feature type="compositionally biased region" description="Polar residues" evidence="1">
    <location>
        <begin position="281"/>
        <end position="296"/>
    </location>
</feature>
<protein>
    <submittedName>
        <fullName evidence="2">Uncharacterized protein</fullName>
    </submittedName>
</protein>
<feature type="compositionally biased region" description="Polar residues" evidence="1">
    <location>
        <begin position="548"/>
        <end position="564"/>
    </location>
</feature>
<dbReference type="EMBL" id="LWDF02000546">
    <property type="protein sequence ID" value="KAE8245010.1"/>
    <property type="molecule type" value="Genomic_DNA"/>
</dbReference>
<sequence>MLKQAHLVAEHYDLPYGCASSICFYLGNGSPFAVPTSMSASAWPLAFDSYNPSRAPMKTEDWSMPISLPLPSTAVLTGLPICANLCFDFGCEEGYPDSDCDSEHSFQQPYRNELPPRPSATPYYRRSPSWERRTSFQEMPYANLDNSPSPREGRFSSGSTLSPATRRMRTFAFNAELRRRMSTQTASPCFPAALSRNAGPASVVPAATSAPAQPVMLADFIRQHQQSHRRLETASPKTDLLSRVMSDSRTDDEVDDDEEEEEEDYVDTQSDHSGSASSVSVQTFQRSPSSLFSSTQGTTVWNEDDAIFEHAGPRSWAAEGVRPAQKRHSRLESNKGLPLAQHRAGSTVPFWSISSAGSVLTPSILSPAAVEAEAEAEELRTAQVHSMAMRTMDTTTATMMSPMTATTIVGRGRASTCVERSQPAEANLWIGSAPSDESSTMDGAVTPNANSKTNTKAGPDANVETAVTGLGLSPSTTLALPPAPTAIILPLKTVVVPIINRSPAQGTLARRRALTMLNQPSRSSSSSSCSSSSAALTTSNSTPAVASLASTTSKDAGNSLSVGH</sequence>
<accession>A0A177TMR3</accession>
<feature type="region of interest" description="Disordered" evidence="1">
    <location>
        <begin position="226"/>
        <end position="296"/>
    </location>
</feature>
<evidence type="ECO:0000313" key="2">
    <source>
        <dbReference type="EMBL" id="KAE8245010.1"/>
    </source>
</evidence>
<gene>
    <name evidence="2" type="ORF">A4X13_0g6128</name>
</gene>
<dbReference type="AlphaFoldDB" id="A0A177TMR3"/>
<reference evidence="2" key="2">
    <citation type="journal article" date="2019" name="IMA Fungus">
        <title>Genome sequencing and comparison of five Tilletia species to identify candidate genes for the detection of regulated species infecting wheat.</title>
        <authorList>
            <person name="Nguyen H.D.T."/>
            <person name="Sultana T."/>
            <person name="Kesanakurti P."/>
            <person name="Hambleton S."/>
        </authorList>
    </citation>
    <scope>NUCLEOTIDE SEQUENCE</scope>
    <source>
        <strain evidence="2">DAOMC 236416</strain>
    </source>
</reference>
<feature type="compositionally biased region" description="Low complexity" evidence="1">
    <location>
        <begin position="521"/>
        <end position="544"/>
    </location>
</feature>
<reference evidence="2" key="1">
    <citation type="submission" date="2016-04" db="EMBL/GenBank/DDBJ databases">
        <authorList>
            <person name="Nguyen H.D."/>
            <person name="Samba Siva P."/>
            <person name="Cullis J."/>
            <person name="Levesque C.A."/>
            <person name="Hambleton S."/>
        </authorList>
    </citation>
    <scope>NUCLEOTIDE SEQUENCE</scope>
    <source>
        <strain evidence="2">DAOMC 236416</strain>
    </source>
</reference>
<proteinExistence type="predicted"/>
<comment type="caution">
    <text evidence="2">The sequence shown here is derived from an EMBL/GenBank/DDBJ whole genome shotgun (WGS) entry which is preliminary data.</text>
</comment>
<feature type="region of interest" description="Disordered" evidence="1">
    <location>
        <begin position="517"/>
        <end position="564"/>
    </location>
</feature>
<feature type="region of interest" description="Disordered" evidence="1">
    <location>
        <begin position="102"/>
        <end position="162"/>
    </location>
</feature>
<feature type="region of interest" description="Disordered" evidence="1">
    <location>
        <begin position="428"/>
        <end position="460"/>
    </location>
</feature>
<feature type="compositionally biased region" description="Acidic residues" evidence="1">
    <location>
        <begin position="252"/>
        <end position="266"/>
    </location>
</feature>
<feature type="compositionally biased region" description="Low complexity" evidence="1">
    <location>
        <begin position="271"/>
        <end position="280"/>
    </location>
</feature>
<organism evidence="2 3">
    <name type="scientific">Tilletia indica</name>
    <dbReference type="NCBI Taxonomy" id="43049"/>
    <lineage>
        <taxon>Eukaryota</taxon>
        <taxon>Fungi</taxon>
        <taxon>Dikarya</taxon>
        <taxon>Basidiomycota</taxon>
        <taxon>Ustilaginomycotina</taxon>
        <taxon>Exobasidiomycetes</taxon>
        <taxon>Tilletiales</taxon>
        <taxon>Tilletiaceae</taxon>
        <taxon>Tilletia</taxon>
    </lineage>
</organism>
<feature type="compositionally biased region" description="Polar residues" evidence="1">
    <location>
        <begin position="435"/>
        <end position="456"/>
    </location>
</feature>
<dbReference type="Proteomes" id="UP000077521">
    <property type="component" value="Unassembled WGS sequence"/>
</dbReference>